<evidence type="ECO:0000313" key="6">
    <source>
        <dbReference type="Proteomes" id="UP000336646"/>
    </source>
</evidence>
<feature type="domain" description="4'-phosphopantetheinyl transferase" evidence="4">
    <location>
        <begin position="17"/>
        <end position="107"/>
    </location>
</feature>
<dbReference type="OrthoDB" id="517356at2"/>
<reference evidence="5 6" key="1">
    <citation type="submission" date="2018-12" db="EMBL/GenBank/DDBJ databases">
        <title>Corynebacterium sanguinis sp. nov., a clinically-associated and environmental corynebacterium.</title>
        <authorList>
            <person name="Gonzales-Siles L."/>
            <person name="Jaen-Luchoro D."/>
            <person name="Cardew S."/>
            <person name="Inganas E."/>
            <person name="Ohlen M."/>
            <person name="Jensie-Markopolous S."/>
            <person name="Pinyeiro-Iglesias B."/>
            <person name="Molin K."/>
            <person name="Skovbjerg S."/>
            <person name="Svensson-Stadler L."/>
            <person name="Funke G."/>
            <person name="Moore E.R.B."/>
        </authorList>
    </citation>
    <scope>NUCLEOTIDE SEQUENCE [LARGE SCALE GENOMIC DNA]</scope>
    <source>
        <strain evidence="5 6">58734</strain>
    </source>
</reference>
<dbReference type="Gene3D" id="3.90.470.20">
    <property type="entry name" value="4'-phosphopantetheinyl transferase domain"/>
    <property type="match status" value="1"/>
</dbReference>
<dbReference type="InterPro" id="IPR004568">
    <property type="entry name" value="Ppantetheine-prot_Trfase_dom"/>
</dbReference>
<sequence>MFSPPSGHHGAQLGVLVGCDVVFVPEVARAHARFGSNYLRRVFHMDGADDEAAVTPESLAGRFAAIEAVGKLLDARSYDLSFRDIVVRPSATGRPEVHLSAGAEERFRSLGAQSLDVSISHDGHFAFAVAVAAVRWDQSSSAGAVQGGGV</sequence>
<dbReference type="InterPro" id="IPR037143">
    <property type="entry name" value="4-PPantetheinyl_Trfase_dom_sf"/>
</dbReference>
<name>A0A6C1U1Y9_9CORY</name>
<dbReference type="NCBIfam" id="TIGR00556">
    <property type="entry name" value="pantethn_trn"/>
    <property type="match status" value="1"/>
</dbReference>
<dbReference type="SUPFAM" id="SSF56214">
    <property type="entry name" value="4'-phosphopantetheinyl transferase"/>
    <property type="match status" value="1"/>
</dbReference>
<dbReference type="GO" id="GO:0008897">
    <property type="term" value="F:holo-[acyl-carrier-protein] synthase activity"/>
    <property type="evidence" value="ECO:0007669"/>
    <property type="project" value="InterPro"/>
</dbReference>
<dbReference type="RefSeq" id="WP_144772801.1">
    <property type="nucleotide sequence ID" value="NZ_JALXXO010000002.1"/>
</dbReference>
<dbReference type="GO" id="GO:0006633">
    <property type="term" value="P:fatty acid biosynthetic process"/>
    <property type="evidence" value="ECO:0007669"/>
    <property type="project" value="InterPro"/>
</dbReference>
<comment type="caution">
    <text evidence="5">The sequence shown here is derived from an EMBL/GenBank/DDBJ whole genome shotgun (WGS) entry which is preliminary data.</text>
</comment>
<organism evidence="5 6">
    <name type="scientific">Corynebacterium sanguinis</name>
    <dbReference type="NCBI Taxonomy" id="2594913"/>
    <lineage>
        <taxon>Bacteria</taxon>
        <taxon>Bacillati</taxon>
        <taxon>Actinomycetota</taxon>
        <taxon>Actinomycetes</taxon>
        <taxon>Mycobacteriales</taxon>
        <taxon>Corynebacteriaceae</taxon>
        <taxon>Corynebacterium</taxon>
    </lineage>
</organism>
<keyword evidence="1 5" id="KW-0808">Transferase</keyword>
<dbReference type="AlphaFoldDB" id="A0A6C1U1Y9"/>
<evidence type="ECO:0000259" key="4">
    <source>
        <dbReference type="Pfam" id="PF01648"/>
    </source>
</evidence>
<evidence type="ECO:0000256" key="2">
    <source>
        <dbReference type="ARBA" id="ARBA00022723"/>
    </source>
</evidence>
<keyword evidence="2" id="KW-0479">Metal-binding</keyword>
<evidence type="ECO:0000256" key="1">
    <source>
        <dbReference type="ARBA" id="ARBA00022679"/>
    </source>
</evidence>
<dbReference type="GO" id="GO:0000287">
    <property type="term" value="F:magnesium ion binding"/>
    <property type="evidence" value="ECO:0007669"/>
    <property type="project" value="InterPro"/>
</dbReference>
<keyword evidence="3" id="KW-0460">Magnesium</keyword>
<proteinExistence type="predicted"/>
<gene>
    <name evidence="5" type="ORF">EKI59_04090</name>
</gene>
<dbReference type="Proteomes" id="UP000336646">
    <property type="component" value="Unassembled WGS sequence"/>
</dbReference>
<dbReference type="Pfam" id="PF01648">
    <property type="entry name" value="ACPS"/>
    <property type="match status" value="1"/>
</dbReference>
<accession>A0A6C1U1Y9</accession>
<evidence type="ECO:0000256" key="3">
    <source>
        <dbReference type="ARBA" id="ARBA00022842"/>
    </source>
</evidence>
<protein>
    <submittedName>
        <fullName evidence="5">4'-phosphopantetheinyl transferase superfamily protein</fullName>
    </submittedName>
</protein>
<dbReference type="InterPro" id="IPR008278">
    <property type="entry name" value="4-PPantetheinyl_Trfase_dom"/>
</dbReference>
<evidence type="ECO:0000313" key="5">
    <source>
        <dbReference type="EMBL" id="TVS29242.1"/>
    </source>
</evidence>
<dbReference type="EMBL" id="RXIR01000006">
    <property type="protein sequence ID" value="TVS29242.1"/>
    <property type="molecule type" value="Genomic_DNA"/>
</dbReference>